<dbReference type="GO" id="GO:0030594">
    <property type="term" value="F:neurotransmitter receptor activity"/>
    <property type="evidence" value="ECO:0007669"/>
    <property type="project" value="TreeGrafter"/>
</dbReference>
<dbReference type="GO" id="GO:0007187">
    <property type="term" value="P:G protein-coupled receptor signaling pathway, coupled to cyclic nucleotide second messenger"/>
    <property type="evidence" value="ECO:0007669"/>
    <property type="project" value="TreeGrafter"/>
</dbReference>
<evidence type="ECO:0000256" key="7">
    <source>
        <dbReference type="ARBA" id="ARBA00023170"/>
    </source>
</evidence>
<keyword evidence="6" id="KW-0472">Membrane</keyword>
<dbReference type="SUPFAM" id="SSF81321">
    <property type="entry name" value="Family A G protein-coupled receptor-like"/>
    <property type="match status" value="1"/>
</dbReference>
<dbReference type="OrthoDB" id="5975610at2759"/>
<evidence type="ECO:0000256" key="4">
    <source>
        <dbReference type="ARBA" id="ARBA00022989"/>
    </source>
</evidence>
<dbReference type="PANTHER" id="PTHR24247:SF202">
    <property type="entry name" value="5-HYDROXYTRYPTAMINE RECEPTOR 1"/>
    <property type="match status" value="1"/>
</dbReference>
<dbReference type="InterPro" id="IPR000276">
    <property type="entry name" value="GPCR_Rhodpsn"/>
</dbReference>
<evidence type="ECO:0000256" key="6">
    <source>
        <dbReference type="ARBA" id="ARBA00023136"/>
    </source>
</evidence>
<name>A0A6S7FRD3_PARCT</name>
<evidence type="ECO:0000256" key="8">
    <source>
        <dbReference type="ARBA" id="ARBA00023224"/>
    </source>
</evidence>
<organism evidence="9 10">
    <name type="scientific">Paramuricea clavata</name>
    <name type="common">Red gorgonian</name>
    <name type="synonym">Violescent sea-whip</name>
    <dbReference type="NCBI Taxonomy" id="317549"/>
    <lineage>
        <taxon>Eukaryota</taxon>
        <taxon>Metazoa</taxon>
        <taxon>Cnidaria</taxon>
        <taxon>Anthozoa</taxon>
        <taxon>Octocorallia</taxon>
        <taxon>Malacalcyonacea</taxon>
        <taxon>Plexauridae</taxon>
        <taxon>Paramuricea</taxon>
    </lineage>
</organism>
<sequence length="117" mass="13427">MASFPTMNKSSSVPTQVVQPHSEEGAIGSVIALSFVIFLTITGNAAIIVIFRVFKRVRKQVTNHFLINLAISDLIVALVTMPFWLVWEIDRWRSVLQWIDKDTLDRIWTFVDIGKFY</sequence>
<dbReference type="Gene3D" id="1.20.1070.10">
    <property type="entry name" value="Rhodopsin 7-helix transmembrane proteins"/>
    <property type="match status" value="1"/>
</dbReference>
<accession>A0A6S7FRD3</accession>
<evidence type="ECO:0000256" key="1">
    <source>
        <dbReference type="ARBA" id="ARBA00004651"/>
    </source>
</evidence>
<keyword evidence="3" id="KW-0812">Transmembrane</keyword>
<comment type="caution">
    <text evidence="9">The sequence shown here is derived from an EMBL/GenBank/DDBJ whole genome shotgun (WGS) entry which is preliminary data.</text>
</comment>
<dbReference type="PANTHER" id="PTHR24247">
    <property type="entry name" value="5-HYDROXYTRYPTAMINE RECEPTOR"/>
    <property type="match status" value="1"/>
</dbReference>
<keyword evidence="2" id="KW-1003">Cell membrane</keyword>
<protein>
    <submittedName>
        <fullName evidence="9">Tyramine receptor 1-like</fullName>
    </submittedName>
</protein>
<dbReference type="AlphaFoldDB" id="A0A6S7FRD3"/>
<dbReference type="GO" id="GO:0007268">
    <property type="term" value="P:chemical synaptic transmission"/>
    <property type="evidence" value="ECO:0007669"/>
    <property type="project" value="TreeGrafter"/>
</dbReference>
<evidence type="ECO:0000256" key="5">
    <source>
        <dbReference type="ARBA" id="ARBA00023040"/>
    </source>
</evidence>
<dbReference type="InterPro" id="IPR017452">
    <property type="entry name" value="GPCR_Rhodpsn_7TM"/>
</dbReference>
<keyword evidence="8" id="KW-0807">Transducer</keyword>
<keyword evidence="7 9" id="KW-0675">Receptor</keyword>
<dbReference type="GO" id="GO:0004993">
    <property type="term" value="F:G protein-coupled serotonin receptor activity"/>
    <property type="evidence" value="ECO:0007669"/>
    <property type="project" value="TreeGrafter"/>
</dbReference>
<proteinExistence type="predicted"/>
<keyword evidence="10" id="KW-1185">Reference proteome</keyword>
<dbReference type="PRINTS" id="PR00237">
    <property type="entry name" value="GPCRRHODOPSN"/>
</dbReference>
<keyword evidence="4" id="KW-1133">Transmembrane helix</keyword>
<dbReference type="PROSITE" id="PS50262">
    <property type="entry name" value="G_PROTEIN_RECEP_F1_2"/>
    <property type="match status" value="1"/>
</dbReference>
<evidence type="ECO:0000256" key="2">
    <source>
        <dbReference type="ARBA" id="ARBA00022475"/>
    </source>
</evidence>
<dbReference type="Pfam" id="PF00001">
    <property type="entry name" value="7tm_1"/>
    <property type="match status" value="1"/>
</dbReference>
<reference evidence="9" key="1">
    <citation type="submission" date="2020-04" db="EMBL/GenBank/DDBJ databases">
        <authorList>
            <person name="Alioto T."/>
            <person name="Alioto T."/>
            <person name="Gomez Garrido J."/>
        </authorList>
    </citation>
    <scope>NUCLEOTIDE SEQUENCE</scope>
    <source>
        <strain evidence="9">A484AB</strain>
    </source>
</reference>
<evidence type="ECO:0000313" key="9">
    <source>
        <dbReference type="EMBL" id="CAB3982138.1"/>
    </source>
</evidence>
<comment type="subcellular location">
    <subcellularLocation>
        <location evidence="1">Cell membrane</location>
        <topology evidence="1">Multi-pass membrane protein</topology>
    </subcellularLocation>
</comment>
<dbReference type="EMBL" id="CACRXK020000470">
    <property type="protein sequence ID" value="CAB3982138.1"/>
    <property type="molecule type" value="Genomic_DNA"/>
</dbReference>
<dbReference type="GO" id="GO:0005886">
    <property type="term" value="C:plasma membrane"/>
    <property type="evidence" value="ECO:0007669"/>
    <property type="project" value="UniProtKB-SubCell"/>
</dbReference>
<dbReference type="GO" id="GO:0030425">
    <property type="term" value="C:dendrite"/>
    <property type="evidence" value="ECO:0007669"/>
    <property type="project" value="TreeGrafter"/>
</dbReference>
<evidence type="ECO:0000256" key="3">
    <source>
        <dbReference type="ARBA" id="ARBA00022692"/>
    </source>
</evidence>
<gene>
    <name evidence="9" type="ORF">PACLA_8A046063</name>
</gene>
<evidence type="ECO:0000313" key="10">
    <source>
        <dbReference type="Proteomes" id="UP001152795"/>
    </source>
</evidence>
<dbReference type="GO" id="GO:0045202">
    <property type="term" value="C:synapse"/>
    <property type="evidence" value="ECO:0007669"/>
    <property type="project" value="GOC"/>
</dbReference>
<dbReference type="Proteomes" id="UP001152795">
    <property type="component" value="Unassembled WGS sequence"/>
</dbReference>
<keyword evidence="5" id="KW-0297">G-protein coupled receptor</keyword>